<dbReference type="InterPro" id="IPR012434">
    <property type="entry name" value="DUF1631"/>
</dbReference>
<protein>
    <submittedName>
        <fullName evidence="2">DUF1631 domain-containing protein</fullName>
    </submittedName>
</protein>
<name>A0AB39UZD7_9GAMM</name>
<organism evidence="2">
    <name type="scientific">Thermohahella caldifontis</name>
    <dbReference type="NCBI Taxonomy" id="3142973"/>
    <lineage>
        <taxon>Bacteria</taxon>
        <taxon>Pseudomonadati</taxon>
        <taxon>Pseudomonadota</taxon>
        <taxon>Gammaproteobacteria</taxon>
        <taxon>Oceanospirillales</taxon>
        <taxon>Hahellaceae</taxon>
        <taxon>Thermohahella</taxon>
    </lineage>
</organism>
<feature type="region of interest" description="Disordered" evidence="1">
    <location>
        <begin position="643"/>
        <end position="662"/>
    </location>
</feature>
<dbReference type="RefSeq" id="WP_369602214.1">
    <property type="nucleotide sequence ID" value="NZ_CP154858.1"/>
</dbReference>
<evidence type="ECO:0000256" key="1">
    <source>
        <dbReference type="SAM" id="MobiDB-lite"/>
    </source>
</evidence>
<dbReference type="Pfam" id="PF07793">
    <property type="entry name" value="DUF1631"/>
    <property type="match status" value="1"/>
</dbReference>
<proteinExistence type="predicted"/>
<feature type="compositionally biased region" description="Basic and acidic residues" evidence="1">
    <location>
        <begin position="648"/>
        <end position="662"/>
    </location>
</feature>
<reference evidence="2" key="1">
    <citation type="submission" date="2024-05" db="EMBL/GenBank/DDBJ databases">
        <title>Genome sequencing of novel strain.</title>
        <authorList>
            <person name="Ganbat D."/>
            <person name="Ganbat S."/>
            <person name="Lee S.-J."/>
        </authorList>
    </citation>
    <scope>NUCLEOTIDE SEQUENCE</scope>
    <source>
        <strain evidence="2">SMD15-11</strain>
    </source>
</reference>
<feature type="region of interest" description="Disordered" evidence="1">
    <location>
        <begin position="608"/>
        <end position="629"/>
    </location>
</feature>
<sequence>MVNPKVVQLSAVREAAGRTSGSKIPLPMILLRDRVTETLRGALQTLMDRADDALFELADKAATNADQTRFFDAMRILRLNRQAIEGRFFQAFNQGFRLEGVQRGASALREKALDMDSLSLVDNDQLELNVAVESMASRLKADAGQSLDHLLIRLDALVTDQSVDDDNNPLGPLALARHFAQALESCEWDIRVRLVLLKLFERHVLKIMPDVYKDANAFLVAQGVLPDLRTGRTGGRMPPVSRGAPVRRTVDQQTGQVEVSGAEDMASGPEDTFALLRQLMGQARGQTATPQAGVIPPQNVVAALTGFQMQAVPVAQADTGLLDYQALVQHMIQQVSRGKGRLGQVDEDVINLVSMLFEYILSDHQLENAIKAQIARLQIPVLKAALLDRSFFSSADHSARRLLNELANSAIGWQPREAGQRDPYFEKVTAIVERLVNEFDRDLGLFDDVLEDFLAFLTSEEKRRRLLEKRTCDAEQGRAQTDIAREQVRRAILARLEGSTCDEGIRDLLLGGWAQKAVLDWLRHGPESEAYAATLKTVDDVLWSVAPPLVEGSRRELLTRIPGLIRTLREGLKEAAVEPGNQEIWLKALEKAHLKALHALATVSTRQVVSEAPAPTPDPAAEQGQPEAEVPADVRMAASGKEGVPVAGHDHAADPAATRDDRTIRESREAELDEAIEEIVLTAPGEAPEAPAYQGTDDEYLQKVDALKVGSWIELRESEDRKQRCKLAAIISNADKYIFVNRMGVKVCEKTRMGLAVAMRAGQVNILDDGLLFDRALEAVIGSLRSNSQRA</sequence>
<gene>
    <name evidence="2" type="ORF">AAIA72_04390</name>
</gene>
<dbReference type="KEGG" id="tcd:AAIA72_04390"/>
<dbReference type="AlphaFoldDB" id="A0AB39UZD7"/>
<dbReference type="EMBL" id="CP154858">
    <property type="protein sequence ID" value="XDT73220.1"/>
    <property type="molecule type" value="Genomic_DNA"/>
</dbReference>
<accession>A0AB39UZD7</accession>
<evidence type="ECO:0000313" key="2">
    <source>
        <dbReference type="EMBL" id="XDT73220.1"/>
    </source>
</evidence>